<organism evidence="1 2">
    <name type="scientific">Mycena maculata</name>
    <dbReference type="NCBI Taxonomy" id="230809"/>
    <lineage>
        <taxon>Eukaryota</taxon>
        <taxon>Fungi</taxon>
        <taxon>Dikarya</taxon>
        <taxon>Basidiomycota</taxon>
        <taxon>Agaricomycotina</taxon>
        <taxon>Agaricomycetes</taxon>
        <taxon>Agaricomycetidae</taxon>
        <taxon>Agaricales</taxon>
        <taxon>Marasmiineae</taxon>
        <taxon>Mycenaceae</taxon>
        <taxon>Mycena</taxon>
    </lineage>
</organism>
<evidence type="ECO:0000313" key="1">
    <source>
        <dbReference type="EMBL" id="KAJ7755361.1"/>
    </source>
</evidence>
<reference evidence="1" key="1">
    <citation type="submission" date="2023-03" db="EMBL/GenBank/DDBJ databases">
        <title>Massive genome expansion in bonnet fungi (Mycena s.s.) driven by repeated elements and novel gene families across ecological guilds.</title>
        <authorList>
            <consortium name="Lawrence Berkeley National Laboratory"/>
            <person name="Harder C.B."/>
            <person name="Miyauchi S."/>
            <person name="Viragh M."/>
            <person name="Kuo A."/>
            <person name="Thoen E."/>
            <person name="Andreopoulos B."/>
            <person name="Lu D."/>
            <person name="Skrede I."/>
            <person name="Drula E."/>
            <person name="Henrissat B."/>
            <person name="Morin E."/>
            <person name="Kohler A."/>
            <person name="Barry K."/>
            <person name="LaButti K."/>
            <person name="Morin E."/>
            <person name="Salamov A."/>
            <person name="Lipzen A."/>
            <person name="Mereny Z."/>
            <person name="Hegedus B."/>
            <person name="Baldrian P."/>
            <person name="Stursova M."/>
            <person name="Weitz H."/>
            <person name="Taylor A."/>
            <person name="Grigoriev I.V."/>
            <person name="Nagy L.G."/>
            <person name="Martin F."/>
            <person name="Kauserud H."/>
        </authorList>
    </citation>
    <scope>NUCLEOTIDE SEQUENCE</scope>
    <source>
        <strain evidence="1">CBHHK188m</strain>
    </source>
</reference>
<sequence>MPPAAFTPCTLIPWHTSTVQSSCFTHLQGIKQWKHMFEATRKMVINELELTYIPDDQEIHLIILRRYDSVFLAGTGYGKSPIFEAVTALGGKTVGVIIFQAALALTCAAEAYLLDTTVTVAAVIPLVKSQRDILTSLLHIQRVDYDRYATVQLDDFGGALLYFEDLAGYLCHVGVRPMFRCLGQLEDAEGELQTRIHDIARGAAETIHGILSASKGEEVVKR</sequence>
<protein>
    <submittedName>
        <fullName evidence="1">Uncharacterized protein</fullName>
    </submittedName>
</protein>
<dbReference type="AlphaFoldDB" id="A0AAD7J424"/>
<keyword evidence="2" id="KW-1185">Reference proteome</keyword>
<gene>
    <name evidence="1" type="ORF">DFH07DRAFT_959475</name>
</gene>
<evidence type="ECO:0000313" key="2">
    <source>
        <dbReference type="Proteomes" id="UP001215280"/>
    </source>
</evidence>
<accession>A0AAD7J424</accession>
<proteinExistence type="predicted"/>
<dbReference type="EMBL" id="JARJLG010000064">
    <property type="protein sequence ID" value="KAJ7755361.1"/>
    <property type="molecule type" value="Genomic_DNA"/>
</dbReference>
<name>A0AAD7J424_9AGAR</name>
<comment type="caution">
    <text evidence="1">The sequence shown here is derived from an EMBL/GenBank/DDBJ whole genome shotgun (WGS) entry which is preliminary data.</text>
</comment>
<dbReference type="Proteomes" id="UP001215280">
    <property type="component" value="Unassembled WGS sequence"/>
</dbReference>